<comment type="caution">
    <text evidence="2">The sequence shown here is derived from an EMBL/GenBank/DDBJ whole genome shotgun (WGS) entry which is preliminary data.</text>
</comment>
<accession>A0A371XA74</accession>
<dbReference type="AlphaFoldDB" id="A0A371XA74"/>
<dbReference type="OrthoDB" id="5298197at2"/>
<proteinExistence type="predicted"/>
<keyword evidence="3" id="KW-1185">Reference proteome</keyword>
<feature type="signal peptide" evidence="1">
    <location>
        <begin position="1"/>
        <end position="22"/>
    </location>
</feature>
<gene>
    <name evidence="2" type="ORF">DYI37_01315</name>
</gene>
<evidence type="ECO:0000256" key="1">
    <source>
        <dbReference type="SAM" id="SignalP"/>
    </source>
</evidence>
<evidence type="ECO:0000313" key="2">
    <source>
        <dbReference type="EMBL" id="RFC66138.1"/>
    </source>
</evidence>
<dbReference type="InterPro" id="IPR015001">
    <property type="entry name" value="DUF1850"/>
</dbReference>
<name>A0A371XA74_9HYPH</name>
<feature type="chain" id="PRO_5016779284" evidence="1">
    <location>
        <begin position="23"/>
        <end position="133"/>
    </location>
</feature>
<dbReference type="Pfam" id="PF08905">
    <property type="entry name" value="DUF1850"/>
    <property type="match status" value="1"/>
</dbReference>
<keyword evidence="1" id="KW-0732">Signal</keyword>
<dbReference type="RefSeq" id="WP_116681387.1">
    <property type="nucleotide sequence ID" value="NZ_QURL01000001.1"/>
</dbReference>
<sequence>MTICIVQAALIASLAAPGFSLSWTHSVEKTTWTEEWRIEGDRLKAVSASVEGSGAGIDVPDGAKMTPKGWIYQPSLPPLPELVLGSSGATGSGWRLCTSETCLDIGEDEGQPVQIFVSGDGRSCEEQAAGRNR</sequence>
<dbReference type="Proteomes" id="UP000264310">
    <property type="component" value="Unassembled WGS sequence"/>
</dbReference>
<evidence type="ECO:0000313" key="3">
    <source>
        <dbReference type="Proteomes" id="UP000264310"/>
    </source>
</evidence>
<reference evidence="2 3" key="1">
    <citation type="submission" date="2018-08" db="EMBL/GenBank/DDBJ databases">
        <title>Fulvimarina sp. 85, whole genome shotgun sequence.</title>
        <authorList>
            <person name="Tuo L."/>
        </authorList>
    </citation>
    <scope>NUCLEOTIDE SEQUENCE [LARGE SCALE GENOMIC DNA]</scope>
    <source>
        <strain evidence="2 3">85</strain>
    </source>
</reference>
<organism evidence="2 3">
    <name type="scientific">Fulvimarina endophytica</name>
    <dbReference type="NCBI Taxonomy" id="2293836"/>
    <lineage>
        <taxon>Bacteria</taxon>
        <taxon>Pseudomonadati</taxon>
        <taxon>Pseudomonadota</taxon>
        <taxon>Alphaproteobacteria</taxon>
        <taxon>Hyphomicrobiales</taxon>
        <taxon>Aurantimonadaceae</taxon>
        <taxon>Fulvimarina</taxon>
    </lineage>
</organism>
<protein>
    <submittedName>
        <fullName evidence="2">DUF1850 domain-containing protein</fullName>
    </submittedName>
</protein>
<dbReference type="EMBL" id="QURL01000001">
    <property type="protein sequence ID" value="RFC66138.1"/>
    <property type="molecule type" value="Genomic_DNA"/>
</dbReference>